<comment type="caution">
    <text evidence="3">The sequence shown here is derived from an EMBL/GenBank/DDBJ whole genome shotgun (WGS) entry which is preliminary data.</text>
</comment>
<feature type="domain" description="RNase H type-1" evidence="1">
    <location>
        <begin position="330"/>
        <end position="447"/>
    </location>
</feature>
<dbReference type="PANTHER" id="PTHR33116">
    <property type="entry name" value="REVERSE TRANSCRIPTASE ZINC-BINDING DOMAIN-CONTAINING PROTEIN-RELATED-RELATED"/>
    <property type="match status" value="1"/>
</dbReference>
<dbReference type="PANTHER" id="PTHR33116:SF86">
    <property type="entry name" value="REVERSE TRANSCRIPTASE DOMAIN-CONTAINING PROTEIN"/>
    <property type="match status" value="1"/>
</dbReference>
<dbReference type="Pfam" id="PF13966">
    <property type="entry name" value="zf-RVT"/>
    <property type="match status" value="1"/>
</dbReference>
<evidence type="ECO:0000259" key="1">
    <source>
        <dbReference type="Pfam" id="PF13456"/>
    </source>
</evidence>
<dbReference type="AlphaFoldDB" id="A0A7J9G6T1"/>
<dbReference type="GO" id="GO:0003676">
    <property type="term" value="F:nucleic acid binding"/>
    <property type="evidence" value="ECO:0007669"/>
    <property type="project" value="InterPro"/>
</dbReference>
<reference evidence="3 4" key="1">
    <citation type="journal article" date="2019" name="Genome Biol. Evol.">
        <title>Insights into the evolution of the New World diploid cottons (Gossypium, subgenus Houzingenia) based on genome sequencing.</title>
        <authorList>
            <person name="Grover C.E."/>
            <person name="Arick M.A. 2nd"/>
            <person name="Thrash A."/>
            <person name="Conover J.L."/>
            <person name="Sanders W.S."/>
            <person name="Peterson D.G."/>
            <person name="Frelichowski J.E."/>
            <person name="Scheffler J.A."/>
            <person name="Scheffler B.E."/>
            <person name="Wendel J.F."/>
        </authorList>
    </citation>
    <scope>NUCLEOTIDE SEQUENCE [LARGE SCALE GENOMIC DNA]</scope>
    <source>
        <strain evidence="3">0</strain>
        <tissue evidence="3">Leaf</tissue>
    </source>
</reference>
<organism evidence="3 4">
    <name type="scientific">Gossypium harknessii</name>
    <dbReference type="NCBI Taxonomy" id="34285"/>
    <lineage>
        <taxon>Eukaryota</taxon>
        <taxon>Viridiplantae</taxon>
        <taxon>Streptophyta</taxon>
        <taxon>Embryophyta</taxon>
        <taxon>Tracheophyta</taxon>
        <taxon>Spermatophyta</taxon>
        <taxon>Magnoliopsida</taxon>
        <taxon>eudicotyledons</taxon>
        <taxon>Gunneridae</taxon>
        <taxon>Pentapetalae</taxon>
        <taxon>rosids</taxon>
        <taxon>malvids</taxon>
        <taxon>Malvales</taxon>
        <taxon>Malvaceae</taxon>
        <taxon>Malvoideae</taxon>
        <taxon>Gossypium</taxon>
    </lineage>
</organism>
<protein>
    <recommendedName>
        <fullName evidence="5">RNase H type-1 domain-containing protein</fullName>
    </recommendedName>
</protein>
<keyword evidence="4" id="KW-1185">Reference proteome</keyword>
<feature type="domain" description="Reverse transcriptase zinc-binding" evidence="2">
    <location>
        <begin position="179"/>
        <end position="267"/>
    </location>
</feature>
<dbReference type="Gene3D" id="3.30.420.10">
    <property type="entry name" value="Ribonuclease H-like superfamily/Ribonuclease H"/>
    <property type="match status" value="1"/>
</dbReference>
<dbReference type="Pfam" id="PF13456">
    <property type="entry name" value="RVT_3"/>
    <property type="match status" value="1"/>
</dbReference>
<dbReference type="Proteomes" id="UP000593560">
    <property type="component" value="Unassembled WGS sequence"/>
</dbReference>
<sequence length="544" mass="62115">MNSLSKRLLSYGDKEVFIKSVLQSIPTYAFSVFLAPKGIIEELHSKTSHVWVCFPKGMGGLSFRDLHLFNIALLGRQVWRLISCKDTLCYRVLSAKYFPNGDIFHTKRIDKSSYICLSISAGARHLNNGFGWIMGDGRSIDFRRDNWGFEGLTGELVHPNAPNISESRTWLVPQPHVYFTSKSAYSWLILNKVGYGPHRFFWRNIWKLQTLPKIRIFCWRIGHNILPTYKKIAAIRKEFKTDCPRGCGAGEETLLHALKDCPIAREILVMGDINSSLLEGNFTQCIDWIEEVMRVLDIKAVSDFITTLWNSWNNRNNYIFRGKEDDAKINFDAAVSEKKMSFGMIARNSDGFVLGGAIVEINTQAEWTEIKAFKESILFAININFSDVLFEADNVSMVNRINKRDKDITMMGHQINEICKLLKGFNVAKICLATRCCNRIADFICKRDLADNCSLNFDIIVEVDALLVVRLLQHPYMHTHPFCYLLHHCWKLIEEGWVTMVRQRHREGNFCANHLASLAQDLAADSIVLTEPPPSLLPLLPANA</sequence>
<dbReference type="InterPro" id="IPR012337">
    <property type="entry name" value="RNaseH-like_sf"/>
</dbReference>
<dbReference type="GO" id="GO:0004523">
    <property type="term" value="F:RNA-DNA hybrid ribonuclease activity"/>
    <property type="evidence" value="ECO:0007669"/>
    <property type="project" value="InterPro"/>
</dbReference>
<dbReference type="CDD" id="cd06222">
    <property type="entry name" value="RNase_H_like"/>
    <property type="match status" value="1"/>
</dbReference>
<evidence type="ECO:0000259" key="2">
    <source>
        <dbReference type="Pfam" id="PF13966"/>
    </source>
</evidence>
<dbReference type="EMBL" id="JABFAD010000002">
    <property type="protein sequence ID" value="MBA0792834.1"/>
    <property type="molecule type" value="Genomic_DNA"/>
</dbReference>
<dbReference type="InterPro" id="IPR036397">
    <property type="entry name" value="RNaseH_sf"/>
</dbReference>
<dbReference type="OrthoDB" id="990874at2759"/>
<name>A0A7J9G6T1_9ROSI</name>
<proteinExistence type="predicted"/>
<evidence type="ECO:0000313" key="3">
    <source>
        <dbReference type="EMBL" id="MBA0792834.1"/>
    </source>
</evidence>
<accession>A0A7J9G6T1</accession>
<dbReference type="InterPro" id="IPR026960">
    <property type="entry name" value="RVT-Znf"/>
</dbReference>
<evidence type="ECO:0008006" key="5">
    <source>
        <dbReference type="Google" id="ProtNLM"/>
    </source>
</evidence>
<evidence type="ECO:0000313" key="4">
    <source>
        <dbReference type="Proteomes" id="UP000593560"/>
    </source>
</evidence>
<dbReference type="InterPro" id="IPR002156">
    <property type="entry name" value="RNaseH_domain"/>
</dbReference>
<dbReference type="SUPFAM" id="SSF53098">
    <property type="entry name" value="Ribonuclease H-like"/>
    <property type="match status" value="1"/>
</dbReference>
<gene>
    <name evidence="3" type="ORF">Gohar_017297</name>
</gene>
<dbReference type="InterPro" id="IPR044730">
    <property type="entry name" value="RNase_H-like_dom_plant"/>
</dbReference>